<dbReference type="SUPFAM" id="SSF49785">
    <property type="entry name" value="Galactose-binding domain-like"/>
    <property type="match status" value="1"/>
</dbReference>
<dbReference type="InterPro" id="IPR008979">
    <property type="entry name" value="Galactose-bd-like_sf"/>
</dbReference>
<dbReference type="Proteomes" id="UP000033393">
    <property type="component" value="Unassembled WGS sequence"/>
</dbReference>
<comment type="caution">
    <text evidence="2">The sequence shown here is derived from an EMBL/GenBank/DDBJ whole genome shotgun (WGS) entry which is preliminary data.</text>
</comment>
<keyword evidence="1" id="KW-0732">Signal</keyword>
<gene>
    <name evidence="2" type="ORF">UK23_36160</name>
</gene>
<name>A0A0F0GGL2_LENAE</name>
<dbReference type="Gene3D" id="2.60.120.260">
    <property type="entry name" value="Galactose-binding domain-like"/>
    <property type="match status" value="2"/>
</dbReference>
<sequence>MSQAFVVVAAMAVATSATAAAAPGPPAPDTPVAHELLRNGGFESGITSWTLSNGAKRDSGALVVTSATGTAWEGATSAPFAVDVRRIGSVKVSGRVLLDNVVQGATADNAAKISIAFVDAAGKRTWKGINLTGTQDWTGRDDVHTVPAGTVSAFLSVALDRAKGTVKFDDLHVRAESWVNLVNNPSFELTTPSTQDCPAPAWCTPYLSVTYKVDNTVAFQGTRSLRIDASPTQKIGGFVTVPLDQKTWPVVQVSAKVKLDRVETADYTDFPGGLRVTVGFLYTDANGQSVYSPSGLLNGVLTGSRDWTTISGTFRVPPLMTKLQIIPAIQNATGTAWVDDVRVTPESPWIAPDAQTKSAAAGTSAKFQTTVTNRRAVADSLQLAVDGSG</sequence>
<protein>
    <recommendedName>
        <fullName evidence="4">CBM-cenC domain-containing protein</fullName>
    </recommendedName>
</protein>
<evidence type="ECO:0000313" key="2">
    <source>
        <dbReference type="EMBL" id="KJK42669.1"/>
    </source>
</evidence>
<keyword evidence="3" id="KW-1185">Reference proteome</keyword>
<dbReference type="EMBL" id="JYJG01000335">
    <property type="protein sequence ID" value="KJK42669.1"/>
    <property type="molecule type" value="Genomic_DNA"/>
</dbReference>
<accession>A0A0F0GGL2</accession>
<feature type="non-terminal residue" evidence="2">
    <location>
        <position position="389"/>
    </location>
</feature>
<organism evidence="2 3">
    <name type="scientific">Lentzea aerocolonigenes</name>
    <name type="common">Lechevalieria aerocolonigenes</name>
    <name type="synonym">Saccharothrix aerocolonigenes</name>
    <dbReference type="NCBI Taxonomy" id="68170"/>
    <lineage>
        <taxon>Bacteria</taxon>
        <taxon>Bacillati</taxon>
        <taxon>Actinomycetota</taxon>
        <taxon>Actinomycetes</taxon>
        <taxon>Pseudonocardiales</taxon>
        <taxon>Pseudonocardiaceae</taxon>
        <taxon>Lentzea</taxon>
    </lineage>
</organism>
<proteinExistence type="predicted"/>
<evidence type="ECO:0000313" key="3">
    <source>
        <dbReference type="Proteomes" id="UP000033393"/>
    </source>
</evidence>
<dbReference type="AlphaFoldDB" id="A0A0F0GGL2"/>
<evidence type="ECO:0000256" key="1">
    <source>
        <dbReference type="SAM" id="SignalP"/>
    </source>
</evidence>
<reference evidence="2 3" key="1">
    <citation type="submission" date="2015-02" db="EMBL/GenBank/DDBJ databases">
        <authorList>
            <person name="Ju K.-S."/>
            <person name="Doroghazi J.R."/>
            <person name="Metcalf W."/>
        </authorList>
    </citation>
    <scope>NUCLEOTIDE SEQUENCE [LARGE SCALE GENOMIC DNA]</scope>
    <source>
        <strain evidence="2 3">NRRL B-16140</strain>
    </source>
</reference>
<evidence type="ECO:0008006" key="4">
    <source>
        <dbReference type="Google" id="ProtNLM"/>
    </source>
</evidence>
<feature type="chain" id="PRO_5002440817" description="CBM-cenC domain-containing protein" evidence="1">
    <location>
        <begin position="22"/>
        <end position="389"/>
    </location>
</feature>
<feature type="signal peptide" evidence="1">
    <location>
        <begin position="1"/>
        <end position="21"/>
    </location>
</feature>